<protein>
    <submittedName>
        <fullName evidence="2">Uncharacterized protein</fullName>
    </submittedName>
</protein>
<evidence type="ECO:0000313" key="2">
    <source>
        <dbReference type="EMBL" id="KAH7935221.1"/>
    </source>
</evidence>
<organism evidence="2 3">
    <name type="scientific">Rhipicephalus sanguineus</name>
    <name type="common">Brown dog tick</name>
    <name type="synonym">Ixodes sanguineus</name>
    <dbReference type="NCBI Taxonomy" id="34632"/>
    <lineage>
        <taxon>Eukaryota</taxon>
        <taxon>Metazoa</taxon>
        <taxon>Ecdysozoa</taxon>
        <taxon>Arthropoda</taxon>
        <taxon>Chelicerata</taxon>
        <taxon>Arachnida</taxon>
        <taxon>Acari</taxon>
        <taxon>Parasitiformes</taxon>
        <taxon>Ixodida</taxon>
        <taxon>Ixodoidea</taxon>
        <taxon>Ixodidae</taxon>
        <taxon>Rhipicephalinae</taxon>
        <taxon>Rhipicephalus</taxon>
        <taxon>Rhipicephalus</taxon>
    </lineage>
</organism>
<dbReference type="Proteomes" id="UP000821837">
    <property type="component" value="Unassembled WGS sequence"/>
</dbReference>
<keyword evidence="3" id="KW-1185">Reference proteome</keyword>
<sequence length="81" mass="8474">MHVARTKAAADHRGVAKEAPRAPAPLSQRSDAALTALYRCRMGEDPEFAALLAGPPTNDGHPSGRPADTLATMVVDGLLEL</sequence>
<dbReference type="AlphaFoldDB" id="A0A9D4SN22"/>
<evidence type="ECO:0000256" key="1">
    <source>
        <dbReference type="SAM" id="MobiDB-lite"/>
    </source>
</evidence>
<accession>A0A9D4SN22</accession>
<feature type="compositionally biased region" description="Basic and acidic residues" evidence="1">
    <location>
        <begin position="8"/>
        <end position="20"/>
    </location>
</feature>
<dbReference type="EMBL" id="JABSTV010001255">
    <property type="protein sequence ID" value="KAH7935221.1"/>
    <property type="molecule type" value="Genomic_DNA"/>
</dbReference>
<evidence type="ECO:0000313" key="3">
    <source>
        <dbReference type="Proteomes" id="UP000821837"/>
    </source>
</evidence>
<gene>
    <name evidence="2" type="ORF">HPB52_004809</name>
</gene>
<comment type="caution">
    <text evidence="2">The sequence shown here is derived from an EMBL/GenBank/DDBJ whole genome shotgun (WGS) entry which is preliminary data.</text>
</comment>
<reference evidence="2" key="1">
    <citation type="journal article" date="2020" name="Cell">
        <title>Large-Scale Comparative Analyses of Tick Genomes Elucidate Their Genetic Diversity and Vector Capacities.</title>
        <authorList>
            <consortium name="Tick Genome and Microbiome Consortium (TIGMIC)"/>
            <person name="Jia N."/>
            <person name="Wang J."/>
            <person name="Shi W."/>
            <person name="Du L."/>
            <person name="Sun Y."/>
            <person name="Zhan W."/>
            <person name="Jiang J.F."/>
            <person name="Wang Q."/>
            <person name="Zhang B."/>
            <person name="Ji P."/>
            <person name="Bell-Sakyi L."/>
            <person name="Cui X.M."/>
            <person name="Yuan T.T."/>
            <person name="Jiang B.G."/>
            <person name="Yang W.F."/>
            <person name="Lam T.T."/>
            <person name="Chang Q.C."/>
            <person name="Ding S.J."/>
            <person name="Wang X.J."/>
            <person name="Zhu J.G."/>
            <person name="Ruan X.D."/>
            <person name="Zhao L."/>
            <person name="Wei J.T."/>
            <person name="Ye R.Z."/>
            <person name="Que T.C."/>
            <person name="Du C.H."/>
            <person name="Zhou Y.H."/>
            <person name="Cheng J.X."/>
            <person name="Dai P.F."/>
            <person name="Guo W.B."/>
            <person name="Han X.H."/>
            <person name="Huang E.J."/>
            <person name="Li L.F."/>
            <person name="Wei W."/>
            <person name="Gao Y.C."/>
            <person name="Liu J.Z."/>
            <person name="Shao H.Z."/>
            <person name="Wang X."/>
            <person name="Wang C.C."/>
            <person name="Yang T.C."/>
            <person name="Huo Q.B."/>
            <person name="Li W."/>
            <person name="Chen H.Y."/>
            <person name="Chen S.E."/>
            <person name="Zhou L.G."/>
            <person name="Ni X.B."/>
            <person name="Tian J.H."/>
            <person name="Sheng Y."/>
            <person name="Liu T."/>
            <person name="Pan Y.S."/>
            <person name="Xia L.Y."/>
            <person name="Li J."/>
            <person name="Zhao F."/>
            <person name="Cao W.C."/>
        </authorList>
    </citation>
    <scope>NUCLEOTIDE SEQUENCE</scope>
    <source>
        <strain evidence="2">Rsan-2018</strain>
    </source>
</reference>
<reference evidence="2" key="2">
    <citation type="submission" date="2021-09" db="EMBL/GenBank/DDBJ databases">
        <authorList>
            <person name="Jia N."/>
            <person name="Wang J."/>
            <person name="Shi W."/>
            <person name="Du L."/>
            <person name="Sun Y."/>
            <person name="Zhan W."/>
            <person name="Jiang J."/>
            <person name="Wang Q."/>
            <person name="Zhang B."/>
            <person name="Ji P."/>
            <person name="Sakyi L.B."/>
            <person name="Cui X."/>
            <person name="Yuan T."/>
            <person name="Jiang B."/>
            <person name="Yang W."/>
            <person name="Lam T.T.-Y."/>
            <person name="Chang Q."/>
            <person name="Ding S."/>
            <person name="Wang X."/>
            <person name="Zhu J."/>
            <person name="Ruan X."/>
            <person name="Zhao L."/>
            <person name="Wei J."/>
            <person name="Que T."/>
            <person name="Du C."/>
            <person name="Cheng J."/>
            <person name="Dai P."/>
            <person name="Han X."/>
            <person name="Huang E."/>
            <person name="Gao Y."/>
            <person name="Liu J."/>
            <person name="Shao H."/>
            <person name="Ye R."/>
            <person name="Li L."/>
            <person name="Wei W."/>
            <person name="Wang X."/>
            <person name="Wang C."/>
            <person name="Huo Q."/>
            <person name="Li W."/>
            <person name="Guo W."/>
            <person name="Chen H."/>
            <person name="Chen S."/>
            <person name="Zhou L."/>
            <person name="Zhou L."/>
            <person name="Ni X."/>
            <person name="Tian J."/>
            <person name="Zhou Y."/>
            <person name="Sheng Y."/>
            <person name="Liu T."/>
            <person name="Pan Y."/>
            <person name="Xia L."/>
            <person name="Li J."/>
            <person name="Zhao F."/>
            <person name="Cao W."/>
        </authorList>
    </citation>
    <scope>NUCLEOTIDE SEQUENCE</scope>
    <source>
        <strain evidence="2">Rsan-2018</strain>
        <tissue evidence="2">Larvae</tissue>
    </source>
</reference>
<feature type="region of interest" description="Disordered" evidence="1">
    <location>
        <begin position="1"/>
        <end position="30"/>
    </location>
</feature>
<name>A0A9D4SN22_RHISA</name>
<proteinExistence type="predicted"/>